<dbReference type="Gene3D" id="4.10.1000.10">
    <property type="entry name" value="Zinc finger, CCCH-type"/>
    <property type="match status" value="2"/>
</dbReference>
<accession>A0A812L2G3</accession>
<feature type="domain" description="C3H1-type" evidence="7">
    <location>
        <begin position="51"/>
        <end position="79"/>
    </location>
</feature>
<evidence type="ECO:0000256" key="1">
    <source>
        <dbReference type="ARBA" id="ARBA00022723"/>
    </source>
</evidence>
<keyword evidence="3 5" id="KW-0863">Zinc-finger</keyword>
<comment type="caution">
    <text evidence="8">The sequence shown here is derived from an EMBL/GenBank/DDBJ whole genome shotgun (WGS) entry which is preliminary data.</text>
</comment>
<dbReference type="Proteomes" id="UP000649617">
    <property type="component" value="Unassembled WGS sequence"/>
</dbReference>
<evidence type="ECO:0000256" key="4">
    <source>
        <dbReference type="ARBA" id="ARBA00022833"/>
    </source>
</evidence>
<protein>
    <submittedName>
        <fullName evidence="8">Zfp36 protein</fullName>
    </submittedName>
</protein>
<keyword evidence="9" id="KW-1185">Reference proteome</keyword>
<sequence>MAHAQAKDVEDAKDVLKFTRMCKYWKANRCHLGSSCSFAHSEMQLREQPDLVATQLCYQFTRKGHCKNGDTCKFAHGRSELRRLPKTTAEKPLKQEGQQESSTIPLTHGSVETSHDAPMLASIDQAFNALSLQDFREPPGLEREAPGASKPMTMSVASLQSTLRNAVEHGQDTLANLPLTLHKRVLRKSVSRETEGTDSTSSWLSGYPSESEPASPTSVSFWL</sequence>
<dbReference type="InterPro" id="IPR000571">
    <property type="entry name" value="Znf_CCCH"/>
</dbReference>
<feature type="zinc finger region" description="C3H1-type" evidence="5">
    <location>
        <begin position="51"/>
        <end position="79"/>
    </location>
</feature>
<dbReference type="InterPro" id="IPR045877">
    <property type="entry name" value="ZFP36-like"/>
</dbReference>
<feature type="region of interest" description="Disordered" evidence="6">
    <location>
        <begin position="189"/>
        <end position="223"/>
    </location>
</feature>
<proteinExistence type="predicted"/>
<dbReference type="Pfam" id="PF00642">
    <property type="entry name" value="zf-CCCH"/>
    <property type="match status" value="2"/>
</dbReference>
<keyword evidence="2" id="KW-0677">Repeat</keyword>
<dbReference type="SUPFAM" id="SSF90229">
    <property type="entry name" value="CCCH zinc finger"/>
    <property type="match status" value="2"/>
</dbReference>
<feature type="domain" description="C3H1-type" evidence="7">
    <location>
        <begin position="16"/>
        <end position="43"/>
    </location>
</feature>
<evidence type="ECO:0000256" key="3">
    <source>
        <dbReference type="ARBA" id="ARBA00022771"/>
    </source>
</evidence>
<dbReference type="InterPro" id="IPR036855">
    <property type="entry name" value="Znf_CCCH_sf"/>
</dbReference>
<gene>
    <name evidence="8" type="primary">Zfp36</name>
    <name evidence="8" type="ORF">SPIL2461_LOCUS3896</name>
</gene>
<dbReference type="AlphaFoldDB" id="A0A812L2G3"/>
<feature type="compositionally biased region" description="Polar residues" evidence="6">
    <location>
        <begin position="212"/>
        <end position="223"/>
    </location>
</feature>
<keyword evidence="4 5" id="KW-0862">Zinc</keyword>
<keyword evidence="1 5" id="KW-0479">Metal-binding</keyword>
<reference evidence="8" key="1">
    <citation type="submission" date="2021-02" db="EMBL/GenBank/DDBJ databases">
        <authorList>
            <person name="Dougan E. K."/>
            <person name="Rhodes N."/>
            <person name="Thang M."/>
            <person name="Chan C."/>
        </authorList>
    </citation>
    <scope>NUCLEOTIDE SEQUENCE</scope>
</reference>
<feature type="zinc finger region" description="C3H1-type" evidence="5">
    <location>
        <begin position="16"/>
        <end position="43"/>
    </location>
</feature>
<dbReference type="SMART" id="SM00356">
    <property type="entry name" value="ZnF_C3H1"/>
    <property type="match status" value="2"/>
</dbReference>
<feature type="region of interest" description="Disordered" evidence="6">
    <location>
        <begin position="83"/>
        <end position="108"/>
    </location>
</feature>
<evidence type="ECO:0000256" key="2">
    <source>
        <dbReference type="ARBA" id="ARBA00022737"/>
    </source>
</evidence>
<dbReference type="OrthoDB" id="410307at2759"/>
<dbReference type="EMBL" id="CAJNIZ010004903">
    <property type="protein sequence ID" value="CAE7237074.1"/>
    <property type="molecule type" value="Genomic_DNA"/>
</dbReference>
<evidence type="ECO:0000259" key="7">
    <source>
        <dbReference type="PROSITE" id="PS50103"/>
    </source>
</evidence>
<feature type="compositionally biased region" description="Basic and acidic residues" evidence="6">
    <location>
        <begin position="83"/>
        <end position="94"/>
    </location>
</feature>
<name>A0A812L2G3_SYMPI</name>
<evidence type="ECO:0000313" key="9">
    <source>
        <dbReference type="Proteomes" id="UP000649617"/>
    </source>
</evidence>
<evidence type="ECO:0000256" key="5">
    <source>
        <dbReference type="PROSITE-ProRule" id="PRU00723"/>
    </source>
</evidence>
<dbReference type="PANTHER" id="PTHR12547">
    <property type="entry name" value="CCCH ZINC FINGER/TIS11-RELATED"/>
    <property type="match status" value="1"/>
</dbReference>
<dbReference type="PANTHER" id="PTHR12547:SF173">
    <property type="entry name" value="ZINC FINGER CCCH DOMAIN-CONTAINING PROTEIN 52"/>
    <property type="match status" value="1"/>
</dbReference>
<dbReference type="GO" id="GO:0008270">
    <property type="term" value="F:zinc ion binding"/>
    <property type="evidence" value="ECO:0007669"/>
    <property type="project" value="UniProtKB-KW"/>
</dbReference>
<dbReference type="GO" id="GO:0003729">
    <property type="term" value="F:mRNA binding"/>
    <property type="evidence" value="ECO:0007669"/>
    <property type="project" value="InterPro"/>
</dbReference>
<evidence type="ECO:0000256" key="6">
    <source>
        <dbReference type="SAM" id="MobiDB-lite"/>
    </source>
</evidence>
<dbReference type="PROSITE" id="PS50103">
    <property type="entry name" value="ZF_C3H1"/>
    <property type="match status" value="2"/>
</dbReference>
<evidence type="ECO:0000313" key="8">
    <source>
        <dbReference type="EMBL" id="CAE7237074.1"/>
    </source>
</evidence>
<feature type="compositionally biased region" description="Polar residues" evidence="6">
    <location>
        <begin position="96"/>
        <end position="105"/>
    </location>
</feature>
<organism evidence="8 9">
    <name type="scientific">Symbiodinium pilosum</name>
    <name type="common">Dinoflagellate</name>
    <dbReference type="NCBI Taxonomy" id="2952"/>
    <lineage>
        <taxon>Eukaryota</taxon>
        <taxon>Sar</taxon>
        <taxon>Alveolata</taxon>
        <taxon>Dinophyceae</taxon>
        <taxon>Suessiales</taxon>
        <taxon>Symbiodiniaceae</taxon>
        <taxon>Symbiodinium</taxon>
    </lineage>
</organism>